<protein>
    <submittedName>
        <fullName evidence="1">Uncharacterized protein</fullName>
    </submittedName>
</protein>
<evidence type="ECO:0000313" key="1">
    <source>
        <dbReference type="EMBL" id="JAI06000.1"/>
    </source>
</evidence>
<proteinExistence type="predicted"/>
<dbReference type="EMBL" id="GBXM01002578">
    <property type="protein sequence ID" value="JAI06000.1"/>
    <property type="molecule type" value="Transcribed_RNA"/>
</dbReference>
<reference evidence="1" key="1">
    <citation type="submission" date="2014-11" db="EMBL/GenBank/DDBJ databases">
        <authorList>
            <person name="Amaro Gonzalez C."/>
        </authorList>
    </citation>
    <scope>NUCLEOTIDE SEQUENCE</scope>
</reference>
<sequence length="30" mass="3310">MVSIGHISYRHLHGNEALTVMTSLLIICSL</sequence>
<name>A0A0E9XTL1_ANGAN</name>
<reference evidence="1" key="2">
    <citation type="journal article" date="2015" name="Fish Shellfish Immunol.">
        <title>Early steps in the European eel (Anguilla anguilla)-Vibrio vulnificus interaction in the gills: Role of the RtxA13 toxin.</title>
        <authorList>
            <person name="Callol A."/>
            <person name="Pajuelo D."/>
            <person name="Ebbesson L."/>
            <person name="Teles M."/>
            <person name="MacKenzie S."/>
            <person name="Amaro C."/>
        </authorList>
    </citation>
    <scope>NUCLEOTIDE SEQUENCE</scope>
</reference>
<accession>A0A0E9XTL1</accession>
<dbReference type="AlphaFoldDB" id="A0A0E9XTL1"/>
<organism evidence="1">
    <name type="scientific">Anguilla anguilla</name>
    <name type="common">European freshwater eel</name>
    <name type="synonym">Muraena anguilla</name>
    <dbReference type="NCBI Taxonomy" id="7936"/>
    <lineage>
        <taxon>Eukaryota</taxon>
        <taxon>Metazoa</taxon>
        <taxon>Chordata</taxon>
        <taxon>Craniata</taxon>
        <taxon>Vertebrata</taxon>
        <taxon>Euteleostomi</taxon>
        <taxon>Actinopterygii</taxon>
        <taxon>Neopterygii</taxon>
        <taxon>Teleostei</taxon>
        <taxon>Anguilliformes</taxon>
        <taxon>Anguillidae</taxon>
        <taxon>Anguilla</taxon>
    </lineage>
</organism>